<dbReference type="CDD" id="cd06170">
    <property type="entry name" value="LuxR_C_like"/>
    <property type="match status" value="1"/>
</dbReference>
<dbReference type="Pfam" id="PF00072">
    <property type="entry name" value="Response_reg"/>
    <property type="match status" value="1"/>
</dbReference>
<proteinExistence type="predicted"/>
<dbReference type="InterPro" id="IPR016032">
    <property type="entry name" value="Sig_transdc_resp-reg_C-effctor"/>
</dbReference>
<dbReference type="InterPro" id="IPR058245">
    <property type="entry name" value="NreC/VraR/RcsB-like_REC"/>
</dbReference>
<evidence type="ECO:0000256" key="3">
    <source>
        <dbReference type="ARBA" id="ARBA00023125"/>
    </source>
</evidence>
<dbReference type="SUPFAM" id="SSF46894">
    <property type="entry name" value="C-terminal effector domain of the bipartite response regulators"/>
    <property type="match status" value="1"/>
</dbReference>
<dbReference type="Pfam" id="PF00196">
    <property type="entry name" value="GerE"/>
    <property type="match status" value="1"/>
</dbReference>
<dbReference type="RefSeq" id="WP_265788347.1">
    <property type="nucleotide sequence ID" value="NZ_BAABRS010000001.1"/>
</dbReference>
<dbReference type="PROSITE" id="PS50043">
    <property type="entry name" value="HTH_LUXR_2"/>
    <property type="match status" value="1"/>
</dbReference>
<name>A0ABT3PX37_9BACT</name>
<sequence length="212" mass="23698">MNILIAVHHEIVRDGITKILSEDVDINVIGTAKNKEELCPYDPEGDNIEVVVLDIDIPDLDPLSTITKILGDHLETHILAMSDEEDPRQVKDVMQAGASGYILKKRGAEELIKAIKEVYSGNQYLCNDTIGLLIKGKEVRSTSERVSDLTERELQVLQLICREQINREIAEELGISVRTVDAHRRNLMQKTGAKNTAGLVKFAIKNNLFTLK</sequence>
<dbReference type="PANTHER" id="PTHR43214:SF41">
    <property type="entry name" value="NITRATE_NITRITE RESPONSE REGULATOR PROTEIN NARP"/>
    <property type="match status" value="1"/>
</dbReference>
<reference evidence="8 9" key="1">
    <citation type="submission" date="2021-11" db="EMBL/GenBank/DDBJ databases">
        <title>Aliifidinibius sp. nov., a new bacterium isolated from saline soil.</title>
        <authorList>
            <person name="Galisteo C."/>
            <person name="De La Haba R."/>
            <person name="Sanchez-Porro C."/>
            <person name="Ventosa A."/>
        </authorList>
    </citation>
    <scope>NUCLEOTIDE SEQUENCE [LARGE SCALE GENOMIC DNA]</scope>
    <source>
        <strain evidence="8 9">KACC 190600</strain>
    </source>
</reference>
<evidence type="ECO:0000313" key="8">
    <source>
        <dbReference type="EMBL" id="MCW9712404.1"/>
    </source>
</evidence>
<gene>
    <name evidence="8" type="ORF">LQ318_05740</name>
</gene>
<dbReference type="PANTHER" id="PTHR43214">
    <property type="entry name" value="TWO-COMPONENT RESPONSE REGULATOR"/>
    <property type="match status" value="1"/>
</dbReference>
<feature type="domain" description="Response regulatory" evidence="7">
    <location>
        <begin position="2"/>
        <end position="119"/>
    </location>
</feature>
<evidence type="ECO:0000256" key="2">
    <source>
        <dbReference type="ARBA" id="ARBA00023015"/>
    </source>
</evidence>
<evidence type="ECO:0000256" key="4">
    <source>
        <dbReference type="ARBA" id="ARBA00023163"/>
    </source>
</evidence>
<keyword evidence="1 5" id="KW-0597">Phosphoprotein</keyword>
<dbReference type="CDD" id="cd17535">
    <property type="entry name" value="REC_NarL-like"/>
    <property type="match status" value="1"/>
</dbReference>
<feature type="domain" description="HTH luxR-type" evidence="6">
    <location>
        <begin position="142"/>
        <end position="207"/>
    </location>
</feature>
<keyword evidence="3" id="KW-0238">DNA-binding</keyword>
<evidence type="ECO:0000259" key="7">
    <source>
        <dbReference type="PROSITE" id="PS50110"/>
    </source>
</evidence>
<keyword evidence="2" id="KW-0805">Transcription regulation</keyword>
<dbReference type="SUPFAM" id="SSF52172">
    <property type="entry name" value="CheY-like"/>
    <property type="match status" value="1"/>
</dbReference>
<evidence type="ECO:0000313" key="9">
    <source>
        <dbReference type="Proteomes" id="UP001207337"/>
    </source>
</evidence>
<keyword evidence="9" id="KW-1185">Reference proteome</keyword>
<protein>
    <submittedName>
        <fullName evidence="8">Response regulator transcription factor</fullName>
    </submittedName>
</protein>
<dbReference type="SMART" id="SM00448">
    <property type="entry name" value="REC"/>
    <property type="match status" value="1"/>
</dbReference>
<dbReference type="InterPro" id="IPR001789">
    <property type="entry name" value="Sig_transdc_resp-reg_receiver"/>
</dbReference>
<comment type="caution">
    <text evidence="8">The sequence shown here is derived from an EMBL/GenBank/DDBJ whole genome shotgun (WGS) entry which is preliminary data.</text>
</comment>
<evidence type="ECO:0000256" key="5">
    <source>
        <dbReference type="PROSITE-ProRule" id="PRU00169"/>
    </source>
</evidence>
<dbReference type="EMBL" id="JAJNDC010000001">
    <property type="protein sequence ID" value="MCW9712404.1"/>
    <property type="molecule type" value="Genomic_DNA"/>
</dbReference>
<accession>A0ABT3PX37</accession>
<evidence type="ECO:0000256" key="1">
    <source>
        <dbReference type="ARBA" id="ARBA00022553"/>
    </source>
</evidence>
<dbReference type="SMART" id="SM00421">
    <property type="entry name" value="HTH_LUXR"/>
    <property type="match status" value="1"/>
</dbReference>
<dbReference type="PROSITE" id="PS50110">
    <property type="entry name" value="RESPONSE_REGULATORY"/>
    <property type="match status" value="1"/>
</dbReference>
<evidence type="ECO:0000259" key="6">
    <source>
        <dbReference type="PROSITE" id="PS50043"/>
    </source>
</evidence>
<organism evidence="8 9">
    <name type="scientific">Fodinibius salicampi</name>
    <dbReference type="NCBI Taxonomy" id="1920655"/>
    <lineage>
        <taxon>Bacteria</taxon>
        <taxon>Pseudomonadati</taxon>
        <taxon>Balneolota</taxon>
        <taxon>Balneolia</taxon>
        <taxon>Balneolales</taxon>
        <taxon>Balneolaceae</taxon>
        <taxon>Fodinibius</taxon>
    </lineage>
</organism>
<dbReference type="InterPro" id="IPR000792">
    <property type="entry name" value="Tscrpt_reg_LuxR_C"/>
</dbReference>
<dbReference type="Gene3D" id="3.40.50.2300">
    <property type="match status" value="1"/>
</dbReference>
<keyword evidence="4" id="KW-0804">Transcription</keyword>
<feature type="modified residue" description="4-aspartylphosphate" evidence="5">
    <location>
        <position position="54"/>
    </location>
</feature>
<dbReference type="Proteomes" id="UP001207337">
    <property type="component" value="Unassembled WGS sequence"/>
</dbReference>
<dbReference type="PRINTS" id="PR00038">
    <property type="entry name" value="HTHLUXR"/>
</dbReference>
<dbReference type="InterPro" id="IPR039420">
    <property type="entry name" value="WalR-like"/>
</dbReference>
<dbReference type="InterPro" id="IPR011006">
    <property type="entry name" value="CheY-like_superfamily"/>
</dbReference>